<dbReference type="AlphaFoldDB" id="A0A2P5SZF2"/>
<gene>
    <name evidence="2" type="ORF">CRV12_03100</name>
</gene>
<dbReference type="GO" id="GO:0016810">
    <property type="term" value="F:hydrolase activity, acting on carbon-nitrogen (but not peptide) bonds"/>
    <property type="evidence" value="ECO:0007669"/>
    <property type="project" value="InterPro"/>
</dbReference>
<feature type="domain" description="NodB homology" evidence="1">
    <location>
        <begin position="79"/>
        <end position="301"/>
    </location>
</feature>
<dbReference type="CDD" id="cd10977">
    <property type="entry name" value="CE4_PuuE_SpCDA1"/>
    <property type="match status" value="1"/>
</dbReference>
<dbReference type="InterPro" id="IPR002509">
    <property type="entry name" value="NODB_dom"/>
</dbReference>
<evidence type="ECO:0000259" key="1">
    <source>
        <dbReference type="PROSITE" id="PS51677"/>
    </source>
</evidence>
<dbReference type="Pfam" id="PF01522">
    <property type="entry name" value="Polysacc_deac_1"/>
    <property type="match status" value="1"/>
</dbReference>
<dbReference type="RefSeq" id="WP_136131206.1">
    <property type="nucleotide sequence ID" value="NZ_PDKT01000005.1"/>
</dbReference>
<dbReference type="InterPro" id="IPR011330">
    <property type="entry name" value="Glyco_hydro/deAcase_b/a-brl"/>
</dbReference>
<organism evidence="2 3">
    <name type="scientific">Candidatus Pantoea edessiphila</name>
    <dbReference type="NCBI Taxonomy" id="2044610"/>
    <lineage>
        <taxon>Bacteria</taxon>
        <taxon>Pseudomonadati</taxon>
        <taxon>Pseudomonadota</taxon>
        <taxon>Gammaproteobacteria</taxon>
        <taxon>Enterobacterales</taxon>
        <taxon>Erwiniaceae</taxon>
        <taxon>Pantoea</taxon>
    </lineage>
</organism>
<proteinExistence type="predicted"/>
<evidence type="ECO:0000313" key="2">
    <source>
        <dbReference type="EMBL" id="PPI87683.1"/>
    </source>
</evidence>
<dbReference type="InterPro" id="IPR017625">
    <property type="entry name" value="PuuE"/>
</dbReference>
<dbReference type="GO" id="GO:0005975">
    <property type="term" value="P:carbohydrate metabolic process"/>
    <property type="evidence" value="ECO:0007669"/>
    <property type="project" value="InterPro"/>
</dbReference>
<dbReference type="PANTHER" id="PTHR43123">
    <property type="entry name" value="POLYSACCHARIDE DEACETYLASE-RELATED"/>
    <property type="match status" value="1"/>
</dbReference>
<name>A0A2P5SZF2_9GAMM</name>
<dbReference type="PROSITE" id="PS51677">
    <property type="entry name" value="NODB"/>
    <property type="match status" value="1"/>
</dbReference>
<comment type="caution">
    <text evidence="2">The sequence shown here is derived from an EMBL/GenBank/DDBJ whole genome shotgun (WGS) entry which is preliminary data.</text>
</comment>
<dbReference type="OrthoDB" id="9787041at2"/>
<dbReference type="EMBL" id="PDKT01000005">
    <property type="protein sequence ID" value="PPI87683.1"/>
    <property type="molecule type" value="Genomic_DNA"/>
</dbReference>
<accession>A0A2P5SZF2</accession>
<dbReference type="NCBIfam" id="TIGR03212">
    <property type="entry name" value="uraD_N-term-dom"/>
    <property type="match status" value="1"/>
</dbReference>
<sequence length="317" mass="37527">MNNKIKNKKQTFDQDYPRDLIGYASNPPFADWPQKAYIAVQFVLNYEEGAESHILHGDDCSEKFLSDLISTDSYTDRHMSIDSLYEYGSRVGFWRIHNEFQQRGLPLTIFGVSMALARNHEVVKAIKEANYDIVNHGWRWINYQKIDIETERKHINKSIEIYFDLFGKFPTGWYTGRDSPNTRNLLVEQGGFTYDSDYYGDDLPFWIYIKCHNNTLKKHLIIPYTLECNDMRFTLPQGFSNAEHFFIYLKDTFDILYTEGKTTPKMMSIGMHCRILGRPGKFNALKKFLDYIQHYKYVWICTRQQIADHWINMHSCF</sequence>
<protein>
    <submittedName>
        <fullName evidence="2">Allantoinase PuuE</fullName>
    </submittedName>
</protein>
<evidence type="ECO:0000313" key="3">
    <source>
        <dbReference type="Proteomes" id="UP000296153"/>
    </source>
</evidence>
<dbReference type="PANTHER" id="PTHR43123:SF1">
    <property type="entry name" value="POLYSACCHARIDE DEACETYLASE-RELATED"/>
    <property type="match status" value="1"/>
</dbReference>
<dbReference type="Proteomes" id="UP000296153">
    <property type="component" value="Unassembled WGS sequence"/>
</dbReference>
<dbReference type="SUPFAM" id="SSF88713">
    <property type="entry name" value="Glycoside hydrolase/deacetylase"/>
    <property type="match status" value="1"/>
</dbReference>
<dbReference type="Gene3D" id="3.20.20.370">
    <property type="entry name" value="Glycoside hydrolase/deacetylase"/>
    <property type="match status" value="1"/>
</dbReference>
<reference evidence="2 3" key="1">
    <citation type="journal article" date="2018" name="Genome Biol. Evol.">
        <title>Cladogenesis and Genomic Streamlining in Extracellular Endosymbionts of Tropical Stink Bugs.</title>
        <authorList>
            <person name="Otero-Bravo A."/>
            <person name="Goffredi S."/>
            <person name="Sabree Z.L."/>
        </authorList>
    </citation>
    <scope>NUCLEOTIDE SEQUENCE [LARGE SCALE GENOMIC DNA]</scope>
    <source>
        <strain evidence="2 3">SoEE</strain>
    </source>
</reference>